<feature type="domain" description="Transposase IS204/IS1001/IS1096/IS1165 zinc-finger" evidence="2">
    <location>
        <begin position="29"/>
        <end position="69"/>
    </location>
</feature>
<dbReference type="AlphaFoldDB" id="A0A179SAY9"/>
<evidence type="ECO:0000313" key="3">
    <source>
        <dbReference type="EMBL" id="OAS23909.1"/>
    </source>
</evidence>
<dbReference type="InterPro" id="IPR029261">
    <property type="entry name" value="Transposase_Znf"/>
</dbReference>
<feature type="region of interest" description="Disordered" evidence="1">
    <location>
        <begin position="383"/>
        <end position="420"/>
    </location>
</feature>
<sequence length="511" mass="54256">MIVPPGLLVDHVELADRITIIAQPMAASARCPGCDQPSSRVHSRYTRTLADLPVAGMRAIIEVGIRRFHYTASSWSTRIFAERLGPDLAPPCQAYCPAREHRASPRPRVYVRPTPAQVAQLVDSRGADAASARWHWMGDRTLNALARQGRAALGLAPKVKYARRRSYTDEQAAIDVEAAFVLGSLGRAERAAGMRHNTAKSAFETRGLAWRTISPEDRGVATAIGRGASDGDATAIAALEARRAFEDAVASVHRRALALVAEQPETGRYQLPQQDAALAEVLRDEDPAAISAVFPDLRLLSSEPPGPEPDVIQTPSAEIVPAVEAASPTSRGRLPDVETLRALHAEGLSCGTVAGRYGVTATAVHSRWSRLLLDTRGRCGGMPKAPAPQVDAGGGAAAPAPPPSETAATAGPSPRRWQPGTDYADVVVVPGRPGERLAVEDLAVAVDLMRLRPLSPEAAVALVRADVAATQDATTETTRNGVPESAIFAWLDAWANERPLPELSPGGHPRG</sequence>
<evidence type="ECO:0000259" key="2">
    <source>
        <dbReference type="Pfam" id="PF14690"/>
    </source>
</evidence>
<feature type="compositionally biased region" description="Low complexity" evidence="1">
    <location>
        <begin position="405"/>
        <end position="414"/>
    </location>
</feature>
<proteinExistence type="predicted"/>
<protein>
    <recommendedName>
        <fullName evidence="2">Transposase IS204/IS1001/IS1096/IS1165 zinc-finger domain-containing protein</fullName>
    </recommendedName>
</protein>
<dbReference type="Pfam" id="PF14690">
    <property type="entry name" value="Zn_ribbon_ISL3"/>
    <property type="match status" value="1"/>
</dbReference>
<accession>A0A179SAY9</accession>
<evidence type="ECO:0000256" key="1">
    <source>
        <dbReference type="SAM" id="MobiDB-lite"/>
    </source>
</evidence>
<name>A0A179SAY9_9HYPH</name>
<evidence type="ECO:0000313" key="4">
    <source>
        <dbReference type="Proteomes" id="UP000078316"/>
    </source>
</evidence>
<reference evidence="3 4" key="1">
    <citation type="submission" date="2016-04" db="EMBL/GenBank/DDBJ databases">
        <authorList>
            <person name="Evans L.H."/>
            <person name="Alamgir A."/>
            <person name="Owens N."/>
            <person name="Weber N.D."/>
            <person name="Virtaneva K."/>
            <person name="Barbian K."/>
            <person name="Babar A."/>
            <person name="Rosenke K."/>
        </authorList>
    </citation>
    <scope>NUCLEOTIDE SEQUENCE [LARGE SCALE GENOMIC DNA]</scope>
    <source>
        <strain evidence="3 4">PMB02</strain>
    </source>
</reference>
<dbReference type="Proteomes" id="UP000078316">
    <property type="component" value="Unassembled WGS sequence"/>
</dbReference>
<organism evidence="3 4">
    <name type="scientific">Methylobacterium platani</name>
    <dbReference type="NCBI Taxonomy" id="427683"/>
    <lineage>
        <taxon>Bacteria</taxon>
        <taxon>Pseudomonadati</taxon>
        <taxon>Pseudomonadota</taxon>
        <taxon>Alphaproteobacteria</taxon>
        <taxon>Hyphomicrobiales</taxon>
        <taxon>Methylobacteriaceae</taxon>
        <taxon>Methylobacterium</taxon>
    </lineage>
</organism>
<dbReference type="EMBL" id="LWHQ01000028">
    <property type="protein sequence ID" value="OAS23909.1"/>
    <property type="molecule type" value="Genomic_DNA"/>
</dbReference>
<comment type="caution">
    <text evidence="3">The sequence shown here is derived from an EMBL/GenBank/DDBJ whole genome shotgun (WGS) entry which is preliminary data.</text>
</comment>
<dbReference type="STRING" id="427683.A5481_15780"/>
<gene>
    <name evidence="3" type="ORF">A5481_15780</name>
</gene>